<evidence type="ECO:0008006" key="5">
    <source>
        <dbReference type="Google" id="ProtNLM"/>
    </source>
</evidence>
<evidence type="ECO:0000313" key="3">
    <source>
        <dbReference type="EMBL" id="GMT09504.1"/>
    </source>
</evidence>
<reference evidence="3" key="1">
    <citation type="submission" date="2023-10" db="EMBL/GenBank/DDBJ databases">
        <title>Genome assembly of Pristionchus species.</title>
        <authorList>
            <person name="Yoshida K."/>
            <person name="Sommer R.J."/>
        </authorList>
    </citation>
    <scope>NUCLEOTIDE SEQUENCE</scope>
    <source>
        <strain evidence="3">RS5133</strain>
    </source>
</reference>
<organism evidence="3 4">
    <name type="scientific">Pristionchus fissidentatus</name>
    <dbReference type="NCBI Taxonomy" id="1538716"/>
    <lineage>
        <taxon>Eukaryota</taxon>
        <taxon>Metazoa</taxon>
        <taxon>Ecdysozoa</taxon>
        <taxon>Nematoda</taxon>
        <taxon>Chromadorea</taxon>
        <taxon>Rhabditida</taxon>
        <taxon>Rhabditina</taxon>
        <taxon>Diplogasteromorpha</taxon>
        <taxon>Diplogasteroidea</taxon>
        <taxon>Neodiplogasteridae</taxon>
        <taxon>Pristionchus</taxon>
    </lineage>
</organism>
<feature type="compositionally biased region" description="Low complexity" evidence="2">
    <location>
        <begin position="419"/>
        <end position="429"/>
    </location>
</feature>
<feature type="region of interest" description="Disordered" evidence="2">
    <location>
        <begin position="398"/>
        <end position="463"/>
    </location>
</feature>
<feature type="non-terminal residue" evidence="3">
    <location>
        <position position="463"/>
    </location>
</feature>
<evidence type="ECO:0000256" key="1">
    <source>
        <dbReference type="ARBA" id="ARBA00023054"/>
    </source>
</evidence>
<name>A0AAV5UUV8_9BILA</name>
<feature type="compositionally biased region" description="Low complexity" evidence="2">
    <location>
        <begin position="438"/>
        <end position="463"/>
    </location>
</feature>
<sequence>ERARRWKSASDLREVKKKKKEEEEERVKRGRKQEWIPAVTEPRPFTMSTREPIRARYSEKFVERMIEKRRREEEERKKEEEKQMKYRFHAGAVPESTYQTTNPLVKREEYVEAVRTRNQQRMARWKSKSSEELYVPRFRPVPLSTYIPPKSYSASRSKSAHERALRMLTEASTPPGLKEHEARSHVRSSLRHRPCTGDFVGHTVPASVPNFKELHRKMEEKLGDAVYRPPTVPVPFHLTTGNSRKTHDKDLKEKKEEKPAQHRINFKTSPSPVRKTQASDMRERAIREKLELRTSEVLRTEERKREERDRFLRNAHRLKALVGERRNVEDEIRIKAEQKRRDLVERERDYERSLREMRDRVEDRPLVVERQTIISSQQALQKRFDQVMKSVEQPTIVVDPIEKRDSEESDYAEDFEAESTSSSSSSSSSRRNEVVATVASSSSSSSSVSSASSSSSSSTPKRS</sequence>
<dbReference type="EMBL" id="BTSY01000001">
    <property type="protein sequence ID" value="GMT09504.1"/>
    <property type="molecule type" value="Genomic_DNA"/>
</dbReference>
<evidence type="ECO:0000313" key="4">
    <source>
        <dbReference type="Proteomes" id="UP001432322"/>
    </source>
</evidence>
<dbReference type="AlphaFoldDB" id="A0AAV5UUV8"/>
<feature type="compositionally biased region" description="Basic and acidic residues" evidence="2">
    <location>
        <begin position="67"/>
        <end position="84"/>
    </location>
</feature>
<feature type="region of interest" description="Disordered" evidence="2">
    <location>
        <begin position="1"/>
        <end position="31"/>
    </location>
</feature>
<feature type="compositionally biased region" description="Acidic residues" evidence="2">
    <location>
        <begin position="407"/>
        <end position="417"/>
    </location>
</feature>
<dbReference type="GO" id="GO:0044782">
    <property type="term" value="P:cilium organization"/>
    <property type="evidence" value="ECO:0007669"/>
    <property type="project" value="TreeGrafter"/>
</dbReference>
<dbReference type="PANTHER" id="PTHR21501:SF1">
    <property type="entry name" value="PROTEIN FAM-161"/>
    <property type="match status" value="1"/>
</dbReference>
<dbReference type="InterPro" id="IPR051655">
    <property type="entry name" value="FAM161"/>
</dbReference>
<dbReference type="GO" id="GO:0005929">
    <property type="term" value="C:cilium"/>
    <property type="evidence" value="ECO:0007669"/>
    <property type="project" value="TreeGrafter"/>
</dbReference>
<protein>
    <recommendedName>
        <fullName evidence="5">TPX2 C-terminal domain-containing protein</fullName>
    </recommendedName>
</protein>
<feature type="region of interest" description="Disordered" evidence="2">
    <location>
        <begin position="67"/>
        <end position="101"/>
    </location>
</feature>
<dbReference type="PANTHER" id="PTHR21501">
    <property type="entry name" value="PROTEIN FAM-161"/>
    <property type="match status" value="1"/>
</dbReference>
<feature type="region of interest" description="Disordered" evidence="2">
    <location>
        <begin position="233"/>
        <end position="260"/>
    </location>
</feature>
<dbReference type="GO" id="GO:0005856">
    <property type="term" value="C:cytoskeleton"/>
    <property type="evidence" value="ECO:0007669"/>
    <property type="project" value="UniProtKB-ARBA"/>
</dbReference>
<keyword evidence="4" id="KW-1185">Reference proteome</keyword>
<feature type="region of interest" description="Disordered" evidence="2">
    <location>
        <begin position="169"/>
        <end position="188"/>
    </location>
</feature>
<gene>
    <name evidence="3" type="ORF">PFISCL1PPCAC_801</name>
</gene>
<comment type="caution">
    <text evidence="3">The sequence shown here is derived from an EMBL/GenBank/DDBJ whole genome shotgun (WGS) entry which is preliminary data.</text>
</comment>
<dbReference type="Proteomes" id="UP001432322">
    <property type="component" value="Unassembled WGS sequence"/>
</dbReference>
<evidence type="ECO:0000256" key="2">
    <source>
        <dbReference type="SAM" id="MobiDB-lite"/>
    </source>
</evidence>
<feature type="non-terminal residue" evidence="3">
    <location>
        <position position="1"/>
    </location>
</feature>
<proteinExistence type="predicted"/>
<feature type="compositionally biased region" description="Basic and acidic residues" evidence="2">
    <location>
        <begin position="245"/>
        <end position="260"/>
    </location>
</feature>
<keyword evidence="1" id="KW-0175">Coiled coil</keyword>
<accession>A0AAV5UUV8</accession>